<feature type="transmembrane region" description="Helical" evidence="1">
    <location>
        <begin position="188"/>
        <end position="214"/>
    </location>
</feature>
<dbReference type="Pfam" id="PF07155">
    <property type="entry name" value="ECF-ribofla_trS"/>
    <property type="match status" value="1"/>
</dbReference>
<dbReference type="InterPro" id="IPR009825">
    <property type="entry name" value="ECF_substrate-spec-like"/>
</dbReference>
<evidence type="ECO:0000313" key="3">
    <source>
        <dbReference type="Proteomes" id="UP000217549"/>
    </source>
</evidence>
<evidence type="ECO:0000313" key="2">
    <source>
        <dbReference type="EMBL" id="SOB72652.1"/>
    </source>
</evidence>
<dbReference type="KEGG" id="ehl:EHLA_2019"/>
<organism evidence="2 3">
    <name type="scientific">Anaerobutyricum hallii</name>
    <dbReference type="NCBI Taxonomy" id="39488"/>
    <lineage>
        <taxon>Bacteria</taxon>
        <taxon>Bacillati</taxon>
        <taxon>Bacillota</taxon>
        <taxon>Clostridia</taxon>
        <taxon>Lachnospirales</taxon>
        <taxon>Lachnospiraceae</taxon>
        <taxon>Anaerobutyricum</taxon>
    </lineage>
</organism>
<feature type="transmembrane region" description="Helical" evidence="1">
    <location>
        <begin position="132"/>
        <end position="151"/>
    </location>
</feature>
<dbReference type="RefSeq" id="WP_096240612.1">
    <property type="nucleotide sequence ID" value="NZ_LT907978.1"/>
</dbReference>
<dbReference type="EMBL" id="LT907978">
    <property type="protein sequence ID" value="SOB72652.1"/>
    <property type="molecule type" value="Genomic_DNA"/>
</dbReference>
<keyword evidence="1" id="KW-0472">Membrane</keyword>
<feature type="transmembrane region" description="Helical" evidence="1">
    <location>
        <begin position="226"/>
        <end position="243"/>
    </location>
</feature>
<gene>
    <name evidence="2" type="ORF">EHLA_2019</name>
</gene>
<name>A0A285PTY3_9FIRM</name>
<sequence>MSQTANEEFLKQFYQAEETQTDSLGKRVASAVLPESAARHKKKKRLEEMRQAVEDLREEGGAGDQVLYDDIFEVDSEAFITTEKRKLSKRTKVSLFLLLVMIPVTIAIGVIRFRGTAYDAGTLLQTIFGSRVYYFISLVIMVYALIPFFMVFEGRKPQAREMIVLATMAALACAGRAAFFMLPSFKPIVAIVIISGIAFGGEAGFLVGAVTMLVSNFLFGQGPWTPWQMFAMGFIGFLTGILHQKGLLPAKRLTLCFYGFLVTFFIYGGIMNPAALFMSVYEFTWSGLLAIYISGVPVDLVHATSTFLFLWIGARPLLEKLQRIKIKYGLL</sequence>
<keyword evidence="3" id="KW-1185">Reference proteome</keyword>
<feature type="transmembrane region" description="Helical" evidence="1">
    <location>
        <begin position="300"/>
        <end position="318"/>
    </location>
</feature>
<dbReference type="Gene3D" id="1.10.1760.20">
    <property type="match status" value="1"/>
</dbReference>
<accession>A0A285PTY3</accession>
<keyword evidence="1" id="KW-0812">Transmembrane</keyword>
<dbReference type="Proteomes" id="UP000217549">
    <property type="component" value="Chromosome I"/>
</dbReference>
<protein>
    <submittedName>
        <fullName evidence="2">ECF transporter, substrate-specific component-like</fullName>
    </submittedName>
</protein>
<proteinExistence type="predicted"/>
<feature type="transmembrane region" description="Helical" evidence="1">
    <location>
        <begin position="93"/>
        <end position="112"/>
    </location>
</feature>
<dbReference type="AlphaFoldDB" id="A0A285PTY3"/>
<evidence type="ECO:0000256" key="1">
    <source>
        <dbReference type="SAM" id="Phobius"/>
    </source>
</evidence>
<feature type="transmembrane region" description="Helical" evidence="1">
    <location>
        <begin position="249"/>
        <end position="267"/>
    </location>
</feature>
<reference evidence="3" key="1">
    <citation type="submission" date="2017-09" db="EMBL/GenBank/DDBJ databases">
        <authorList>
            <person name="Shetty A S."/>
        </authorList>
    </citation>
    <scope>NUCLEOTIDE SEQUENCE [LARGE SCALE GENOMIC DNA]</scope>
</reference>
<keyword evidence="1" id="KW-1133">Transmembrane helix</keyword>
<dbReference type="GO" id="GO:0016020">
    <property type="term" value="C:membrane"/>
    <property type="evidence" value="ECO:0007669"/>
    <property type="project" value="InterPro"/>
</dbReference>